<dbReference type="Proteomes" id="UP000470446">
    <property type="component" value="Unassembled WGS sequence"/>
</dbReference>
<gene>
    <name evidence="1" type="ORF">G3I32_00035</name>
</gene>
<protein>
    <submittedName>
        <fullName evidence="1">Uncharacterized protein</fullName>
    </submittedName>
</protein>
<evidence type="ECO:0000313" key="1">
    <source>
        <dbReference type="EMBL" id="NEB07296.1"/>
    </source>
</evidence>
<dbReference type="EMBL" id="JAAGMA010000001">
    <property type="protein sequence ID" value="NEB07296.1"/>
    <property type="molecule type" value="Genomic_DNA"/>
</dbReference>
<dbReference type="RefSeq" id="WP_164243365.1">
    <property type="nucleotide sequence ID" value="NZ_JAAGMA010000001.1"/>
</dbReference>
<comment type="caution">
    <text evidence="1">The sequence shown here is derived from an EMBL/GenBank/DDBJ whole genome shotgun (WGS) entry which is preliminary data.</text>
</comment>
<accession>A0A7K3PBF3</accession>
<dbReference type="AlphaFoldDB" id="A0A7K3PBF3"/>
<sequence length="139" mass="14871">MFGFTLMLFVGPALGDYAMEHRGVHYDALVADVGTYRGKGGRERPVCTVVLTGADRGRTVEVDDTGGCGDDLATGSRVTLLEDAKGWVAPRLGSEVHGVASYPPWTLAGLLAALEACTLYGRLRRRPPVWKASDQSESC</sequence>
<evidence type="ECO:0000313" key="2">
    <source>
        <dbReference type="Proteomes" id="UP000470446"/>
    </source>
</evidence>
<proteinExistence type="predicted"/>
<reference evidence="1 2" key="1">
    <citation type="submission" date="2020-01" db="EMBL/GenBank/DDBJ databases">
        <title>Insect and environment-associated Actinomycetes.</title>
        <authorList>
            <person name="Currrie C."/>
            <person name="Chevrette M."/>
            <person name="Carlson C."/>
            <person name="Stubbendieck R."/>
            <person name="Wendt-Pienkowski E."/>
        </authorList>
    </citation>
    <scope>NUCLEOTIDE SEQUENCE [LARGE SCALE GENOMIC DNA]</scope>
    <source>
        <strain evidence="1 2">SID14163</strain>
    </source>
</reference>
<name>A0A7K3PBF3_9ACTN</name>
<organism evidence="1 2">
    <name type="scientific">Streptomyces coelicoflavus</name>
    <dbReference type="NCBI Taxonomy" id="285562"/>
    <lineage>
        <taxon>Bacteria</taxon>
        <taxon>Bacillati</taxon>
        <taxon>Actinomycetota</taxon>
        <taxon>Actinomycetes</taxon>
        <taxon>Kitasatosporales</taxon>
        <taxon>Streptomycetaceae</taxon>
        <taxon>Streptomyces</taxon>
    </lineage>
</organism>